<dbReference type="Proteomes" id="UP001056120">
    <property type="component" value="Linkage Group LG26"/>
</dbReference>
<organism evidence="1 2">
    <name type="scientific">Smallanthus sonchifolius</name>
    <dbReference type="NCBI Taxonomy" id="185202"/>
    <lineage>
        <taxon>Eukaryota</taxon>
        <taxon>Viridiplantae</taxon>
        <taxon>Streptophyta</taxon>
        <taxon>Embryophyta</taxon>
        <taxon>Tracheophyta</taxon>
        <taxon>Spermatophyta</taxon>
        <taxon>Magnoliopsida</taxon>
        <taxon>eudicotyledons</taxon>
        <taxon>Gunneridae</taxon>
        <taxon>Pentapetalae</taxon>
        <taxon>asterids</taxon>
        <taxon>campanulids</taxon>
        <taxon>Asterales</taxon>
        <taxon>Asteraceae</taxon>
        <taxon>Asteroideae</taxon>
        <taxon>Heliantheae alliance</taxon>
        <taxon>Millerieae</taxon>
        <taxon>Smallanthus</taxon>
    </lineage>
</organism>
<proteinExistence type="predicted"/>
<gene>
    <name evidence="1" type="ORF">L1987_77792</name>
</gene>
<reference evidence="1 2" key="2">
    <citation type="journal article" date="2022" name="Mol. Ecol. Resour.">
        <title>The genomes of chicory, endive, great burdock and yacon provide insights into Asteraceae paleo-polyploidization history and plant inulin production.</title>
        <authorList>
            <person name="Fan W."/>
            <person name="Wang S."/>
            <person name="Wang H."/>
            <person name="Wang A."/>
            <person name="Jiang F."/>
            <person name="Liu H."/>
            <person name="Zhao H."/>
            <person name="Xu D."/>
            <person name="Zhang Y."/>
        </authorList>
    </citation>
    <scope>NUCLEOTIDE SEQUENCE [LARGE SCALE GENOMIC DNA]</scope>
    <source>
        <strain evidence="2">cv. Yunnan</strain>
        <tissue evidence="1">Leaves</tissue>
    </source>
</reference>
<sequence>MKEGYIDIYRERERELEKKREIKMEALPRSEISFRRSGSSGLVWDDKLLSGELKPGKPKDEEDREKTEQQRSEPRPYKSVEVEATIDPPSPKVSGCCAMFGKPVKTTNTPHKHKTKPTHKS</sequence>
<evidence type="ECO:0000313" key="2">
    <source>
        <dbReference type="Proteomes" id="UP001056120"/>
    </source>
</evidence>
<keyword evidence="2" id="KW-1185">Reference proteome</keyword>
<name>A0ACB8ZBV8_9ASTR</name>
<comment type="caution">
    <text evidence="1">The sequence shown here is derived from an EMBL/GenBank/DDBJ whole genome shotgun (WGS) entry which is preliminary data.</text>
</comment>
<protein>
    <submittedName>
        <fullName evidence="1">Uncharacterized protein</fullName>
    </submittedName>
</protein>
<reference evidence="2" key="1">
    <citation type="journal article" date="2022" name="Mol. Ecol. Resour.">
        <title>The genomes of chicory, endive, great burdock and yacon provide insights into Asteraceae palaeo-polyploidization history and plant inulin production.</title>
        <authorList>
            <person name="Fan W."/>
            <person name="Wang S."/>
            <person name="Wang H."/>
            <person name="Wang A."/>
            <person name="Jiang F."/>
            <person name="Liu H."/>
            <person name="Zhao H."/>
            <person name="Xu D."/>
            <person name="Zhang Y."/>
        </authorList>
    </citation>
    <scope>NUCLEOTIDE SEQUENCE [LARGE SCALE GENOMIC DNA]</scope>
    <source>
        <strain evidence="2">cv. Yunnan</strain>
    </source>
</reference>
<accession>A0ACB8ZBV8</accession>
<evidence type="ECO:0000313" key="1">
    <source>
        <dbReference type="EMBL" id="KAI3694811.1"/>
    </source>
</evidence>
<dbReference type="EMBL" id="CM042043">
    <property type="protein sequence ID" value="KAI3694811.1"/>
    <property type="molecule type" value="Genomic_DNA"/>
</dbReference>